<proteinExistence type="predicted"/>
<reference evidence="1" key="1">
    <citation type="submission" date="2020-11" db="EMBL/GenBank/DDBJ databases">
        <authorList>
            <consortium name="DOE Joint Genome Institute"/>
            <person name="Ahrendt S."/>
            <person name="Riley R."/>
            <person name="Andreopoulos W."/>
            <person name="Labutti K."/>
            <person name="Pangilinan J."/>
            <person name="Ruiz-Duenas F.J."/>
            <person name="Barrasa J.M."/>
            <person name="Sanchez-Garcia M."/>
            <person name="Camarero S."/>
            <person name="Miyauchi S."/>
            <person name="Serrano A."/>
            <person name="Linde D."/>
            <person name="Babiker R."/>
            <person name="Drula E."/>
            <person name="Ayuso-Fernandez I."/>
            <person name="Pacheco R."/>
            <person name="Padilla G."/>
            <person name="Ferreira P."/>
            <person name="Barriuso J."/>
            <person name="Kellner H."/>
            <person name="Castanera R."/>
            <person name="Alfaro M."/>
            <person name="Ramirez L."/>
            <person name="Pisabarro A.G."/>
            <person name="Kuo A."/>
            <person name="Tritt A."/>
            <person name="Lipzen A."/>
            <person name="He G."/>
            <person name="Yan M."/>
            <person name="Ng V."/>
            <person name="Cullen D."/>
            <person name="Martin F."/>
            <person name="Rosso M.-N."/>
            <person name="Henrissat B."/>
            <person name="Hibbett D."/>
            <person name="Martinez A.T."/>
            <person name="Grigoriev I.V."/>
        </authorList>
    </citation>
    <scope>NUCLEOTIDE SEQUENCE</scope>
    <source>
        <strain evidence="1">CIRM-BRFM 674</strain>
    </source>
</reference>
<name>A0A9P5Z1S3_9AGAR</name>
<dbReference type="OrthoDB" id="2985022at2759"/>
<dbReference type="EMBL" id="MU155248">
    <property type="protein sequence ID" value="KAF9477901.1"/>
    <property type="molecule type" value="Genomic_DNA"/>
</dbReference>
<evidence type="ECO:0000313" key="1">
    <source>
        <dbReference type="EMBL" id="KAF9477901.1"/>
    </source>
</evidence>
<protein>
    <submittedName>
        <fullName evidence="1">Uncharacterized protein</fullName>
    </submittedName>
</protein>
<organism evidence="1 2">
    <name type="scientific">Pholiota conissans</name>
    <dbReference type="NCBI Taxonomy" id="109636"/>
    <lineage>
        <taxon>Eukaryota</taxon>
        <taxon>Fungi</taxon>
        <taxon>Dikarya</taxon>
        <taxon>Basidiomycota</taxon>
        <taxon>Agaricomycotina</taxon>
        <taxon>Agaricomycetes</taxon>
        <taxon>Agaricomycetidae</taxon>
        <taxon>Agaricales</taxon>
        <taxon>Agaricineae</taxon>
        <taxon>Strophariaceae</taxon>
        <taxon>Pholiota</taxon>
    </lineage>
</organism>
<evidence type="ECO:0000313" key="2">
    <source>
        <dbReference type="Proteomes" id="UP000807469"/>
    </source>
</evidence>
<dbReference type="Proteomes" id="UP000807469">
    <property type="component" value="Unassembled WGS sequence"/>
</dbReference>
<accession>A0A9P5Z1S3</accession>
<dbReference type="AlphaFoldDB" id="A0A9P5Z1S3"/>
<keyword evidence="2" id="KW-1185">Reference proteome</keyword>
<comment type="caution">
    <text evidence="1">The sequence shown here is derived from an EMBL/GenBank/DDBJ whole genome shotgun (WGS) entry which is preliminary data.</text>
</comment>
<gene>
    <name evidence="1" type="ORF">BDN70DRAFT_945150</name>
</gene>
<sequence length="128" mass="13150">MTFESQRSVVSIDQFKNWLATQDPANITFVGKPLGDLSDLSKRDSTDTIVTFCPIKAGNICTGACTVSHGSDLCISAPGTNCLFATADVAFCDGGNCDGSCNSFSSCGTVLDNGFCDTPGTSSIAVAA</sequence>